<sequence length="101" mass="11273">MGILKQPASTLPLRTPKTRPIQTLATYKAGTASQELMAQIKAYEKRENLPTLRPGKHRNTARVIRYNFLHDENEPAVKTMAQNITHAEIWIALAGLNGAKP</sequence>
<evidence type="ECO:0000313" key="1">
    <source>
        <dbReference type="EMBL" id="TFU23230.1"/>
    </source>
</evidence>
<protein>
    <submittedName>
        <fullName evidence="1">Uncharacterized protein</fullName>
    </submittedName>
</protein>
<dbReference type="Proteomes" id="UP000297951">
    <property type="component" value="Unassembled WGS sequence"/>
</dbReference>
<evidence type="ECO:0000313" key="2">
    <source>
        <dbReference type="Proteomes" id="UP000297951"/>
    </source>
</evidence>
<proteinExistence type="predicted"/>
<organism evidence="1 2">
    <name type="scientific">Rothia nasimurium</name>
    <dbReference type="NCBI Taxonomy" id="85336"/>
    <lineage>
        <taxon>Bacteria</taxon>
        <taxon>Bacillati</taxon>
        <taxon>Actinomycetota</taxon>
        <taxon>Actinomycetes</taxon>
        <taxon>Micrococcales</taxon>
        <taxon>Micrococcaceae</taxon>
        <taxon>Rothia</taxon>
    </lineage>
</organism>
<name>A0A4Y9F5U2_9MICC</name>
<reference evidence="1 2" key="1">
    <citation type="submission" date="2019-03" db="EMBL/GenBank/DDBJ databases">
        <title>Diversity of the mouse oral microbiome.</title>
        <authorList>
            <person name="Joseph S."/>
            <person name="Aduse-Opoku J."/>
            <person name="Curtis M."/>
            <person name="Wade W."/>
            <person name="Hashim A."/>
        </authorList>
    </citation>
    <scope>NUCLEOTIDE SEQUENCE [LARGE SCALE GENOMIC DNA]</scope>
    <source>
        <strain evidence="2">irhom_31</strain>
    </source>
</reference>
<comment type="caution">
    <text evidence="1">The sequence shown here is derived from an EMBL/GenBank/DDBJ whole genome shotgun (WGS) entry which is preliminary data.</text>
</comment>
<gene>
    <name evidence="1" type="ORF">E4U03_03650</name>
</gene>
<accession>A0A4Y9F5U2</accession>
<dbReference type="RefSeq" id="WP_167752261.1">
    <property type="nucleotide sequence ID" value="NZ_SPQC01000009.1"/>
</dbReference>
<dbReference type="EMBL" id="SPQC01000009">
    <property type="protein sequence ID" value="TFU23230.1"/>
    <property type="molecule type" value="Genomic_DNA"/>
</dbReference>
<dbReference type="AlphaFoldDB" id="A0A4Y9F5U2"/>